<dbReference type="EMBL" id="JAYKXP010000105">
    <property type="protein sequence ID" value="KAK7026403.1"/>
    <property type="molecule type" value="Genomic_DNA"/>
</dbReference>
<evidence type="ECO:0000313" key="6">
    <source>
        <dbReference type="EMBL" id="KAK7026403.1"/>
    </source>
</evidence>
<feature type="chain" id="PRO_5043328854" description="DUF1793-domain-containing protein" evidence="3">
    <location>
        <begin position="23"/>
        <end position="870"/>
    </location>
</feature>
<evidence type="ECO:0000259" key="5">
    <source>
        <dbReference type="Pfam" id="PF17168"/>
    </source>
</evidence>
<dbReference type="InterPro" id="IPR033433">
    <property type="entry name" value="GtaA_N"/>
</dbReference>
<feature type="region of interest" description="Disordered" evidence="1">
    <location>
        <begin position="768"/>
        <end position="787"/>
    </location>
</feature>
<feature type="domain" description="Glutaminase A central" evidence="4">
    <location>
        <begin position="341"/>
        <end position="666"/>
    </location>
</feature>
<evidence type="ECO:0008006" key="8">
    <source>
        <dbReference type="Google" id="ProtNLM"/>
    </source>
</evidence>
<organism evidence="6 7">
    <name type="scientific">Paramarasmius palmivorus</name>
    <dbReference type="NCBI Taxonomy" id="297713"/>
    <lineage>
        <taxon>Eukaryota</taxon>
        <taxon>Fungi</taxon>
        <taxon>Dikarya</taxon>
        <taxon>Basidiomycota</taxon>
        <taxon>Agaricomycotina</taxon>
        <taxon>Agaricomycetes</taxon>
        <taxon>Agaricomycetidae</taxon>
        <taxon>Agaricales</taxon>
        <taxon>Marasmiineae</taxon>
        <taxon>Marasmiaceae</taxon>
        <taxon>Paramarasmius</taxon>
    </lineage>
</organism>
<feature type="compositionally biased region" description="Basic and acidic residues" evidence="1">
    <location>
        <begin position="827"/>
        <end position="846"/>
    </location>
</feature>
<feature type="transmembrane region" description="Helical" evidence="2">
    <location>
        <begin position="691"/>
        <end position="715"/>
    </location>
</feature>
<name>A0AAW0BK54_9AGAR</name>
<dbReference type="PANTHER" id="PTHR31987">
    <property type="entry name" value="GLUTAMINASE A-RELATED"/>
    <property type="match status" value="1"/>
</dbReference>
<accession>A0AAW0BK54</accession>
<keyword evidence="7" id="KW-1185">Reference proteome</keyword>
<proteinExistence type="predicted"/>
<evidence type="ECO:0000259" key="4">
    <source>
        <dbReference type="Pfam" id="PF16335"/>
    </source>
</evidence>
<sequence>MIQFAALAVVAYLSTFVTFSDAQFRPSAVPLLVRSPYFSSWVSPNATSNWPQFWSGNQILGWGGFIRVDGSLYQWMGGAFNDSRFNNLAGGNNKMIATVDDITITPTRTIYSLSAGPMRFNFTFLSPIEPEDLALQSFPFGYVYFEAASGDGDAHNVQVYSDLSGEWLSEDSWDTINWSTLTTISLVFHAAYRNVSDKLAPRFMAHDGSLYHATLARSNMTWQTGGGYALRSWFLTHGNLNGTEDDNFRDIRDNWPVFAFAKDLGTIKSTSQPVVWAVGYARTPVVRYSVTSEELQPYWTTRYRRIDDGIQAFLEDFLNAKSRAESLDDKILSEARKVSLEYANLVSLSARQTFGGVETAVSSNGDALMFMRDVGTSGRVNPVETIYASFPAFLYINTTWCRYLLEPLLQYQQSSSYTDEYAAPDLGIGYPIAEGRSVDTVRSIDDSGSMLIMAWAHARFSGDQGLLNTYFTRRWSLYRCDGSEDADGLRAANLTNLVLKGIIGVRAMAEISHTLGKDDDANKYQNQSMTWIKDWEHAASVSGHLGSSYNSIDSWGMIYNLFADKLLGLKLIYDTQDSFYFSLLGAANTFGLPLGSNSSAAKSHWTMLTAATANDASTRDSLLQGVYDKAVDINQFAPFPSTYDAGDGEVVTGRASPAQGAAFSLLAMGIVTKLAGIPGGSQEKATAQLSIGAQAGIGIGLASLVLIVLVFLLWWGRRKHTHTWHPSQKEGRMAALFRFRRSSNLPVNVPEDTLTDYRIEPFTTQKNQLQHRVNAEHTSRKRYECDPDLLRQTQEQADLGSNSRAEENVAIRAAHTRSGSLSSSARGHADDTHSLRNTVEHLRRTIQELQSRVYGPPPSYRAGSPSSSPR</sequence>
<dbReference type="PANTHER" id="PTHR31987:SF1">
    <property type="entry name" value="GLUTAMINASE A"/>
    <property type="match status" value="1"/>
</dbReference>
<evidence type="ECO:0000256" key="1">
    <source>
        <dbReference type="SAM" id="MobiDB-lite"/>
    </source>
</evidence>
<dbReference type="InterPro" id="IPR008928">
    <property type="entry name" value="6-hairpin_glycosidase_sf"/>
</dbReference>
<dbReference type="InterPro" id="IPR052743">
    <property type="entry name" value="Glutaminase_GtaA"/>
</dbReference>
<keyword evidence="2" id="KW-0812">Transmembrane</keyword>
<dbReference type="Pfam" id="PF16335">
    <property type="entry name" value="GtaA_6_Hairpin"/>
    <property type="match status" value="1"/>
</dbReference>
<feature type="domain" description="Glutaminase A N-terminal" evidence="5">
    <location>
        <begin position="107"/>
        <end position="333"/>
    </location>
</feature>
<dbReference type="AlphaFoldDB" id="A0AAW0BK54"/>
<reference evidence="6 7" key="1">
    <citation type="submission" date="2024-01" db="EMBL/GenBank/DDBJ databases">
        <title>A draft genome for a cacao thread blight-causing isolate of Paramarasmius palmivorus.</title>
        <authorList>
            <person name="Baruah I.K."/>
            <person name="Bukari Y."/>
            <person name="Amoako-Attah I."/>
            <person name="Meinhardt L.W."/>
            <person name="Bailey B.A."/>
            <person name="Cohen S.P."/>
        </authorList>
    </citation>
    <scope>NUCLEOTIDE SEQUENCE [LARGE SCALE GENOMIC DNA]</scope>
    <source>
        <strain evidence="6 7">GH-12</strain>
    </source>
</reference>
<feature type="region of interest" description="Disordered" evidence="1">
    <location>
        <begin position="814"/>
        <end position="870"/>
    </location>
</feature>
<comment type="caution">
    <text evidence="6">The sequence shown here is derived from an EMBL/GenBank/DDBJ whole genome shotgun (WGS) entry which is preliminary data.</text>
</comment>
<evidence type="ECO:0000256" key="2">
    <source>
        <dbReference type="SAM" id="Phobius"/>
    </source>
</evidence>
<gene>
    <name evidence="6" type="ORF">VNI00_015638</name>
</gene>
<keyword evidence="2" id="KW-1133">Transmembrane helix</keyword>
<evidence type="ECO:0000256" key="3">
    <source>
        <dbReference type="SAM" id="SignalP"/>
    </source>
</evidence>
<feature type="compositionally biased region" description="Basic and acidic residues" evidence="1">
    <location>
        <begin position="773"/>
        <end position="787"/>
    </location>
</feature>
<dbReference type="Proteomes" id="UP001383192">
    <property type="component" value="Unassembled WGS sequence"/>
</dbReference>
<keyword evidence="3" id="KW-0732">Signal</keyword>
<protein>
    <recommendedName>
        <fullName evidence="8">DUF1793-domain-containing protein</fullName>
    </recommendedName>
</protein>
<dbReference type="GO" id="GO:0005975">
    <property type="term" value="P:carbohydrate metabolic process"/>
    <property type="evidence" value="ECO:0007669"/>
    <property type="project" value="InterPro"/>
</dbReference>
<feature type="signal peptide" evidence="3">
    <location>
        <begin position="1"/>
        <end position="22"/>
    </location>
</feature>
<dbReference type="SUPFAM" id="SSF48208">
    <property type="entry name" value="Six-hairpin glycosidases"/>
    <property type="match status" value="1"/>
</dbReference>
<evidence type="ECO:0000313" key="7">
    <source>
        <dbReference type="Proteomes" id="UP001383192"/>
    </source>
</evidence>
<dbReference type="InterPro" id="IPR032514">
    <property type="entry name" value="GtaA_central"/>
</dbReference>
<dbReference type="Pfam" id="PF17168">
    <property type="entry name" value="DUF5127"/>
    <property type="match status" value="1"/>
</dbReference>
<keyword evidence="2" id="KW-0472">Membrane</keyword>